<dbReference type="Proteomes" id="UP000825935">
    <property type="component" value="Chromosome 31"/>
</dbReference>
<reference evidence="2" key="1">
    <citation type="submission" date="2021-08" db="EMBL/GenBank/DDBJ databases">
        <title>WGS assembly of Ceratopteris richardii.</title>
        <authorList>
            <person name="Marchant D.B."/>
            <person name="Chen G."/>
            <person name="Jenkins J."/>
            <person name="Shu S."/>
            <person name="Leebens-Mack J."/>
            <person name="Grimwood J."/>
            <person name="Schmutz J."/>
            <person name="Soltis P."/>
            <person name="Soltis D."/>
            <person name="Chen Z.-H."/>
        </authorList>
    </citation>
    <scope>NUCLEOTIDE SEQUENCE</scope>
    <source>
        <strain evidence="2">Whitten #5841</strain>
        <tissue evidence="2">Leaf</tissue>
    </source>
</reference>
<dbReference type="InterPro" id="IPR001619">
    <property type="entry name" value="Sec1-like"/>
</dbReference>
<dbReference type="Gene3D" id="3.40.50.1910">
    <property type="match status" value="1"/>
</dbReference>
<dbReference type="OrthoDB" id="549905at2759"/>
<protein>
    <recommendedName>
        <fullName evidence="4">Sec1 family domain-containing protein MIP3</fullName>
    </recommendedName>
</protein>
<dbReference type="AlphaFoldDB" id="A0A8T2QXS6"/>
<evidence type="ECO:0000256" key="1">
    <source>
        <dbReference type="ARBA" id="ARBA00009884"/>
    </source>
</evidence>
<comment type="caution">
    <text evidence="2">The sequence shown here is derived from an EMBL/GenBank/DDBJ whole genome shotgun (WGS) entry which is preliminary data.</text>
</comment>
<organism evidence="2 3">
    <name type="scientific">Ceratopteris richardii</name>
    <name type="common">Triangle waterfern</name>
    <dbReference type="NCBI Taxonomy" id="49495"/>
    <lineage>
        <taxon>Eukaryota</taxon>
        <taxon>Viridiplantae</taxon>
        <taxon>Streptophyta</taxon>
        <taxon>Embryophyta</taxon>
        <taxon>Tracheophyta</taxon>
        <taxon>Polypodiopsida</taxon>
        <taxon>Polypodiidae</taxon>
        <taxon>Polypodiales</taxon>
        <taxon>Pteridineae</taxon>
        <taxon>Pteridaceae</taxon>
        <taxon>Parkerioideae</taxon>
        <taxon>Ceratopteris</taxon>
    </lineage>
</organism>
<evidence type="ECO:0000313" key="2">
    <source>
        <dbReference type="EMBL" id="KAH7288667.1"/>
    </source>
</evidence>
<comment type="similarity">
    <text evidence="1">Belongs to the STXBP/unc-18/SEC1 family.</text>
</comment>
<gene>
    <name evidence="2" type="ORF">KP509_31G036000</name>
</gene>
<evidence type="ECO:0008006" key="4">
    <source>
        <dbReference type="Google" id="ProtNLM"/>
    </source>
</evidence>
<dbReference type="InterPro" id="IPR027482">
    <property type="entry name" value="Sec1-like_dom2"/>
</dbReference>
<dbReference type="OMA" id="FHEYESL"/>
<proteinExistence type="inferred from homology"/>
<dbReference type="PANTHER" id="PTHR11679">
    <property type="entry name" value="VESICLE PROTEIN SORTING-ASSOCIATED"/>
    <property type="match status" value="1"/>
</dbReference>
<accession>A0A8T2QXS6</accession>
<dbReference type="EMBL" id="CM035436">
    <property type="protein sequence ID" value="KAH7288668.1"/>
    <property type="molecule type" value="Genomic_DNA"/>
</dbReference>
<dbReference type="SUPFAM" id="SSF56815">
    <property type="entry name" value="Sec1/munc18-like (SM) proteins"/>
    <property type="match status" value="1"/>
</dbReference>
<keyword evidence="3" id="KW-1185">Reference proteome</keyword>
<dbReference type="EMBL" id="CM035436">
    <property type="protein sequence ID" value="KAH7288669.1"/>
    <property type="molecule type" value="Genomic_DNA"/>
</dbReference>
<dbReference type="EMBL" id="CM035436">
    <property type="protein sequence ID" value="KAH7288667.1"/>
    <property type="molecule type" value="Genomic_DNA"/>
</dbReference>
<dbReference type="GO" id="GO:0016192">
    <property type="term" value="P:vesicle-mediated transport"/>
    <property type="evidence" value="ECO:0007669"/>
    <property type="project" value="InterPro"/>
</dbReference>
<evidence type="ECO:0000313" key="3">
    <source>
        <dbReference type="Proteomes" id="UP000825935"/>
    </source>
</evidence>
<sequence>MTRINLRKACLESFTQLAEEDVKNALVYMDAGAGEAFHFLGGLSSLLAFGPRAICSLEDASVRDAEVRMCEAANVVVEKVLVITTHLLSYVHHYIHRCLQAHSFIKVLTVLTSVSEEAHSVHPDCRLGTDAFHEYKRWLIEDHQLLSRKIDAGQASSQNLVQEVHGQTVQHPDKRDFSNLLRKERAEPDEDIEDLNVSLIIKIKHFPMIMCPLTSSAFVFPSNGLIARAPLAEGDSLIGIGLPDTTGRIRHDDDGIPIGGSLSADFLHHLAGQLGLKFDVYTLGPLSSEIGRHLTQLSGLADVSVRSRKPAGLLLVDRSLDLITPSSHSDSLMDRVFSFASRVNNQCNNSSGMLKSKTKSVSRPALDIRIPIATGEVQEVSMIDFLNKEAEMGQAYGYMNSGNDLDDCKSTIWTFSFLHSFGGSLFDGIGNCENKYLDLLLEGRVHDSLMTVEKWLMEAVSLQNMEPSRVGPKAIQRLQSLRYKLSQNLTEEVKHADLIQVSKMVEMALDPVLSTKWEGLLNAEKVLLMTVNDASQSIASQICDVVYRSGRREKSKDQELSPSPVQKLFTLEDALSLAIFGYALAGYSLRGSFSEGPFSRGEEEQLKQAIVDAISQSSNEEFGFLQEREDSFIPRQQNSSGISTTLDSHQTEQVLESSDQEIQFDFNNDGWEAWDEDDDVDANKGEVKEAEYGRIQAQLQVRDMVNAVFKRLHEVSQAGKYLQSKDKASAFDNYDGLGVSSSARRSLIFKLLMLILAKAEIPGIEHHSSFVGRIFGRIGLKQAKPKLSDSKIIMIFVVGGITGLEVCEVKEAQKIYKLEDERDIIIGGTTFLTPKDTFNILIGSCSNT</sequence>
<dbReference type="InterPro" id="IPR036045">
    <property type="entry name" value="Sec1-like_sf"/>
</dbReference>
<name>A0A8T2QXS6_CERRI</name>